<dbReference type="Proteomes" id="UP001273166">
    <property type="component" value="Unassembled WGS sequence"/>
</dbReference>
<sequence length="239" mass="25640">MARPMNNRPPSSPATNPFSAFELSIATQLEIGLLVLPLALAAAIVHASVVIVLLNLWAAVKRRRRGGYAGGMVPPAFWNTNERTPTDKEEGLCEQGRPLLGVHLGIGMGYTHEDDADDAAKEKGMRVLGRVKMMSQGVTSAVRVVMTGLRRRVFARWSATSKAEDNDVEFGLGGGDNGAGDGMIGWGYRNRREAWDSARGAAGVVGWLDRYSGPGSGASKCLMRRRGSLRKSAGMECPV</sequence>
<reference evidence="2" key="1">
    <citation type="journal article" date="2023" name="Mol. Phylogenet. Evol.">
        <title>Genome-scale phylogeny and comparative genomics of the fungal order Sordariales.</title>
        <authorList>
            <person name="Hensen N."/>
            <person name="Bonometti L."/>
            <person name="Westerberg I."/>
            <person name="Brannstrom I.O."/>
            <person name="Guillou S."/>
            <person name="Cros-Aarteil S."/>
            <person name="Calhoun S."/>
            <person name="Haridas S."/>
            <person name="Kuo A."/>
            <person name="Mondo S."/>
            <person name="Pangilinan J."/>
            <person name="Riley R."/>
            <person name="LaButti K."/>
            <person name="Andreopoulos B."/>
            <person name="Lipzen A."/>
            <person name="Chen C."/>
            <person name="Yan M."/>
            <person name="Daum C."/>
            <person name="Ng V."/>
            <person name="Clum A."/>
            <person name="Steindorff A."/>
            <person name="Ohm R.A."/>
            <person name="Martin F."/>
            <person name="Silar P."/>
            <person name="Natvig D.O."/>
            <person name="Lalanne C."/>
            <person name="Gautier V."/>
            <person name="Ament-Velasquez S.L."/>
            <person name="Kruys A."/>
            <person name="Hutchinson M.I."/>
            <person name="Powell A.J."/>
            <person name="Barry K."/>
            <person name="Miller A.N."/>
            <person name="Grigoriev I.V."/>
            <person name="Debuchy R."/>
            <person name="Gladieux P."/>
            <person name="Hiltunen Thoren M."/>
            <person name="Johannesson H."/>
        </authorList>
    </citation>
    <scope>NUCLEOTIDE SEQUENCE</scope>
    <source>
        <strain evidence="2">CBS 333.67</strain>
    </source>
</reference>
<comment type="caution">
    <text evidence="2">The sequence shown here is derived from an EMBL/GenBank/DDBJ whole genome shotgun (WGS) entry which is preliminary data.</text>
</comment>
<dbReference type="AlphaFoldDB" id="A0AAJ0GM86"/>
<name>A0AAJ0GM86_9PEZI</name>
<reference evidence="2" key="2">
    <citation type="submission" date="2023-06" db="EMBL/GenBank/DDBJ databases">
        <authorList>
            <consortium name="Lawrence Berkeley National Laboratory"/>
            <person name="Mondo S.J."/>
            <person name="Hensen N."/>
            <person name="Bonometti L."/>
            <person name="Westerberg I."/>
            <person name="Brannstrom I.O."/>
            <person name="Guillou S."/>
            <person name="Cros-Aarteil S."/>
            <person name="Calhoun S."/>
            <person name="Haridas S."/>
            <person name="Kuo A."/>
            <person name="Pangilinan J."/>
            <person name="Riley R."/>
            <person name="Labutti K."/>
            <person name="Andreopoulos B."/>
            <person name="Lipzen A."/>
            <person name="Chen C."/>
            <person name="Yanf M."/>
            <person name="Daum C."/>
            <person name="Ng V."/>
            <person name="Clum A."/>
            <person name="Steindorff A."/>
            <person name="Ohm R."/>
            <person name="Martin F."/>
            <person name="Silar P."/>
            <person name="Natvig D."/>
            <person name="Lalanne C."/>
            <person name="Gautier V."/>
            <person name="Ament-Velasquez S.L."/>
            <person name="Kruys A."/>
            <person name="Hutchinson M.I."/>
            <person name="Powell A.J."/>
            <person name="Barry K."/>
            <person name="Miller A.N."/>
            <person name="Grigoriev I.V."/>
            <person name="Debuchy R."/>
            <person name="Gladieux P."/>
            <person name="Thoren M.H."/>
            <person name="Johannesson H."/>
        </authorList>
    </citation>
    <scope>NUCLEOTIDE SEQUENCE</scope>
    <source>
        <strain evidence="2">CBS 333.67</strain>
    </source>
</reference>
<gene>
    <name evidence="2" type="ORF">B0T15DRAFT_307871</name>
</gene>
<keyword evidence="1" id="KW-1133">Transmembrane helix</keyword>
<evidence type="ECO:0000313" key="3">
    <source>
        <dbReference type="Proteomes" id="UP001273166"/>
    </source>
</evidence>
<organism evidence="2 3">
    <name type="scientific">Chaetomium strumarium</name>
    <dbReference type="NCBI Taxonomy" id="1170767"/>
    <lineage>
        <taxon>Eukaryota</taxon>
        <taxon>Fungi</taxon>
        <taxon>Dikarya</taxon>
        <taxon>Ascomycota</taxon>
        <taxon>Pezizomycotina</taxon>
        <taxon>Sordariomycetes</taxon>
        <taxon>Sordariomycetidae</taxon>
        <taxon>Sordariales</taxon>
        <taxon>Chaetomiaceae</taxon>
        <taxon>Chaetomium</taxon>
    </lineage>
</organism>
<evidence type="ECO:0000313" key="2">
    <source>
        <dbReference type="EMBL" id="KAK3302502.1"/>
    </source>
</evidence>
<accession>A0AAJ0GM86</accession>
<proteinExistence type="predicted"/>
<protein>
    <submittedName>
        <fullName evidence="2">Uncharacterized protein</fullName>
    </submittedName>
</protein>
<dbReference type="GeneID" id="87882718"/>
<evidence type="ECO:0000256" key="1">
    <source>
        <dbReference type="SAM" id="Phobius"/>
    </source>
</evidence>
<dbReference type="EMBL" id="JAUDZG010000007">
    <property type="protein sequence ID" value="KAK3302502.1"/>
    <property type="molecule type" value="Genomic_DNA"/>
</dbReference>
<feature type="transmembrane region" description="Helical" evidence="1">
    <location>
        <begin position="31"/>
        <end position="57"/>
    </location>
</feature>
<dbReference type="RefSeq" id="XP_062718282.1">
    <property type="nucleotide sequence ID" value="XM_062863889.1"/>
</dbReference>
<keyword evidence="1" id="KW-0472">Membrane</keyword>
<keyword evidence="3" id="KW-1185">Reference proteome</keyword>
<keyword evidence="1" id="KW-0812">Transmembrane</keyword>